<name>A0ABR2Q631_9ROSI</name>
<sequence length="207" mass="23596">MLFGIFSACFTSQQGFRHSVGVGDICQAWSCSFVLGLEGFGVGSEKLLKDAAVEVRAYVERIIPDKKRKMDKNREKPGDRQQRGSDKRYYHKLHHGRKGYNFSCNDMVNHNGEYWIWSFDQVSVDSSPDGVCLLGDFMYTLTILVSVSEFLGYSETYSEILSSVEYLRQSMESSRNWSFPGSNLGGKSRDTMLRQVYDAHQPRSSYS</sequence>
<protein>
    <submittedName>
        <fullName evidence="1">Uncharacterized protein</fullName>
    </submittedName>
</protein>
<dbReference type="EMBL" id="JBBPBN010000045">
    <property type="protein sequence ID" value="KAK8996126.1"/>
    <property type="molecule type" value="Genomic_DNA"/>
</dbReference>
<keyword evidence="2" id="KW-1185">Reference proteome</keyword>
<reference evidence="1 2" key="1">
    <citation type="journal article" date="2024" name="G3 (Bethesda)">
        <title>Genome assembly of Hibiscus sabdariffa L. provides insights into metabolisms of medicinal natural products.</title>
        <authorList>
            <person name="Kim T."/>
        </authorList>
    </citation>
    <scope>NUCLEOTIDE SEQUENCE [LARGE SCALE GENOMIC DNA]</scope>
    <source>
        <strain evidence="1">TK-2024</strain>
        <tissue evidence="1">Old leaves</tissue>
    </source>
</reference>
<organism evidence="1 2">
    <name type="scientific">Hibiscus sabdariffa</name>
    <name type="common">roselle</name>
    <dbReference type="NCBI Taxonomy" id="183260"/>
    <lineage>
        <taxon>Eukaryota</taxon>
        <taxon>Viridiplantae</taxon>
        <taxon>Streptophyta</taxon>
        <taxon>Embryophyta</taxon>
        <taxon>Tracheophyta</taxon>
        <taxon>Spermatophyta</taxon>
        <taxon>Magnoliopsida</taxon>
        <taxon>eudicotyledons</taxon>
        <taxon>Gunneridae</taxon>
        <taxon>Pentapetalae</taxon>
        <taxon>rosids</taxon>
        <taxon>malvids</taxon>
        <taxon>Malvales</taxon>
        <taxon>Malvaceae</taxon>
        <taxon>Malvoideae</taxon>
        <taxon>Hibiscus</taxon>
    </lineage>
</organism>
<dbReference type="Proteomes" id="UP001396334">
    <property type="component" value="Unassembled WGS sequence"/>
</dbReference>
<proteinExistence type="predicted"/>
<accession>A0ABR2Q631</accession>
<evidence type="ECO:0000313" key="2">
    <source>
        <dbReference type="Proteomes" id="UP001396334"/>
    </source>
</evidence>
<gene>
    <name evidence="1" type="ORF">V6N11_076374</name>
</gene>
<comment type="caution">
    <text evidence="1">The sequence shown here is derived from an EMBL/GenBank/DDBJ whole genome shotgun (WGS) entry which is preliminary data.</text>
</comment>
<evidence type="ECO:0000313" key="1">
    <source>
        <dbReference type="EMBL" id="KAK8996126.1"/>
    </source>
</evidence>